<dbReference type="AlphaFoldDB" id="A0A066ZXQ8"/>
<evidence type="ECO:0000259" key="6">
    <source>
        <dbReference type="PROSITE" id="PS51123"/>
    </source>
</evidence>
<evidence type="ECO:0000313" key="8">
    <source>
        <dbReference type="Proteomes" id="UP000027341"/>
    </source>
</evidence>
<reference evidence="7 8" key="1">
    <citation type="submission" date="2014-04" db="EMBL/GenBank/DDBJ databases">
        <title>Draft genome sequence of Hydrogenovibrio marinus MH-110, a model organism for aerobic H2 metabolism.</title>
        <authorList>
            <person name="Cha H.J."/>
            <person name="Jo B.H."/>
            <person name="Hwang B.H."/>
        </authorList>
    </citation>
    <scope>NUCLEOTIDE SEQUENCE [LARGE SCALE GENOMIC DNA]</scope>
    <source>
        <strain evidence="7 8">MH-110</strain>
    </source>
</reference>
<organism evidence="7 8">
    <name type="scientific">Hydrogenovibrio marinus</name>
    <dbReference type="NCBI Taxonomy" id="28885"/>
    <lineage>
        <taxon>Bacteria</taxon>
        <taxon>Pseudomonadati</taxon>
        <taxon>Pseudomonadota</taxon>
        <taxon>Gammaproteobacteria</taxon>
        <taxon>Thiotrichales</taxon>
        <taxon>Piscirickettsiaceae</taxon>
        <taxon>Hydrogenovibrio</taxon>
    </lineage>
</organism>
<dbReference type="CDD" id="cd07185">
    <property type="entry name" value="OmpA_C-like"/>
    <property type="match status" value="1"/>
</dbReference>
<dbReference type="EMBL" id="JMIU01000001">
    <property type="protein sequence ID" value="KDN94895.1"/>
    <property type="molecule type" value="Genomic_DNA"/>
</dbReference>
<keyword evidence="2 4" id="KW-0472">Membrane</keyword>
<evidence type="ECO:0000256" key="2">
    <source>
        <dbReference type="ARBA" id="ARBA00023136"/>
    </source>
</evidence>
<dbReference type="Gene3D" id="3.30.1330.60">
    <property type="entry name" value="OmpA-like domain"/>
    <property type="match status" value="1"/>
</dbReference>
<feature type="domain" description="OmpA-like" evidence="6">
    <location>
        <begin position="101"/>
        <end position="216"/>
    </location>
</feature>
<dbReference type="InterPro" id="IPR006664">
    <property type="entry name" value="OMP_bac"/>
</dbReference>
<feature type="region of interest" description="Disordered" evidence="5">
    <location>
        <begin position="39"/>
        <end position="66"/>
    </location>
</feature>
<comment type="caution">
    <text evidence="7">The sequence shown here is derived from an EMBL/GenBank/DDBJ whole genome shotgun (WGS) entry which is preliminary data.</text>
</comment>
<accession>A0A066ZXQ8</accession>
<gene>
    <name evidence="7" type="ORF">EI16_00840</name>
</gene>
<evidence type="ECO:0000313" key="7">
    <source>
        <dbReference type="EMBL" id="KDN94895.1"/>
    </source>
</evidence>
<evidence type="ECO:0000256" key="1">
    <source>
        <dbReference type="ARBA" id="ARBA00004442"/>
    </source>
</evidence>
<evidence type="ECO:0000256" key="4">
    <source>
        <dbReference type="PROSITE-ProRule" id="PRU00473"/>
    </source>
</evidence>
<dbReference type="InterPro" id="IPR050330">
    <property type="entry name" value="Bact_OuterMem_StrucFunc"/>
</dbReference>
<name>A0A066ZXQ8_HYDMR</name>
<protein>
    <recommendedName>
        <fullName evidence="6">OmpA-like domain-containing protein</fullName>
    </recommendedName>
</protein>
<dbReference type="InterPro" id="IPR036737">
    <property type="entry name" value="OmpA-like_sf"/>
</dbReference>
<dbReference type="PANTHER" id="PTHR30329">
    <property type="entry name" value="STATOR ELEMENT OF FLAGELLAR MOTOR COMPLEX"/>
    <property type="match status" value="1"/>
</dbReference>
<dbReference type="RefSeq" id="WP_051622931.1">
    <property type="nucleotide sequence ID" value="NZ_AP020335.1"/>
</dbReference>
<dbReference type="InterPro" id="IPR006690">
    <property type="entry name" value="OMPA-like_CS"/>
</dbReference>
<keyword evidence="8" id="KW-1185">Reference proteome</keyword>
<comment type="subcellular location">
    <subcellularLocation>
        <location evidence="1">Cell outer membrane</location>
    </subcellularLocation>
</comment>
<proteinExistence type="predicted"/>
<evidence type="ECO:0000256" key="3">
    <source>
        <dbReference type="ARBA" id="ARBA00023237"/>
    </source>
</evidence>
<keyword evidence="3" id="KW-0998">Cell outer membrane</keyword>
<dbReference type="STRING" id="28885.EI16_00840"/>
<dbReference type="PROSITE" id="PS51123">
    <property type="entry name" value="OMPA_2"/>
    <property type="match status" value="1"/>
</dbReference>
<dbReference type="GO" id="GO:0009279">
    <property type="term" value="C:cell outer membrane"/>
    <property type="evidence" value="ECO:0007669"/>
    <property type="project" value="UniProtKB-SubCell"/>
</dbReference>
<dbReference type="InterPro" id="IPR006665">
    <property type="entry name" value="OmpA-like"/>
</dbReference>
<dbReference type="PANTHER" id="PTHR30329:SF21">
    <property type="entry name" value="LIPOPROTEIN YIAD-RELATED"/>
    <property type="match status" value="1"/>
</dbReference>
<evidence type="ECO:0000256" key="5">
    <source>
        <dbReference type="SAM" id="MobiDB-lite"/>
    </source>
</evidence>
<sequence length="216" mass="22717">MQTQMMTKIFGAKSASKTLMAIGALSIFSVMSLSGCSTLPKKSSGAGDDTAASQEEGGAAGSSAADEKKGVEVIGASGANGLNGQDINGSNLNGEQAGQNGAEQEKVYEPIIYFGYDQSEVDDKGVDIAKYYAKILVDNPQESVKLIGNTDERGTPGYNLALGEKRAKAVAQVMMLYGVSQAQIDVVSMGEEQPAVDGHTEAAWEKNRRVQIEIKQ</sequence>
<dbReference type="Pfam" id="PF00691">
    <property type="entry name" value="OmpA"/>
    <property type="match status" value="1"/>
</dbReference>
<dbReference type="PROSITE" id="PS01068">
    <property type="entry name" value="OMPA_1"/>
    <property type="match status" value="1"/>
</dbReference>
<dbReference type="SUPFAM" id="SSF103088">
    <property type="entry name" value="OmpA-like"/>
    <property type="match status" value="1"/>
</dbReference>
<feature type="compositionally biased region" description="Low complexity" evidence="5">
    <location>
        <begin position="51"/>
        <end position="64"/>
    </location>
</feature>
<dbReference type="Proteomes" id="UP000027341">
    <property type="component" value="Unassembled WGS sequence"/>
</dbReference>
<dbReference type="PRINTS" id="PR01021">
    <property type="entry name" value="OMPADOMAIN"/>
</dbReference>